<dbReference type="AlphaFoldDB" id="B0FWR1"/>
<proteinExistence type="evidence at transcript level"/>
<accession>B0FWR1</accession>
<evidence type="ECO:0000313" key="1">
    <source>
        <dbReference type="EMBL" id="ABY62743.1"/>
    </source>
</evidence>
<name>B0FWR1_ARTSF</name>
<dbReference type="EMBL" id="EU358101">
    <property type="protein sequence ID" value="ABY62743.1"/>
    <property type="molecule type" value="mRNA"/>
</dbReference>
<sequence>PSNVFSQVNLDEKNSEFNINNLEEGAKKISDLSPLNDAQINIENVDLSSNIAEDTTEADESLLMRSSIKNTDAEPEIDVNQDEVAADETSGDNDFAVEEAGSFTSDAILADQGSGDAAIAFDAVENMEDSTELPDTLFRKQNSEQLSANDATETTVLLSQDVADFEFNPINVNADDGTENATEAV</sequence>
<reference evidence="1" key="1">
    <citation type="submission" date="2007-12" db="EMBL/GenBank/DDBJ databases">
        <title>Isolation of an mRNA from Artemia franciscana for a hypothetical protein.</title>
        <authorList>
            <person name="Bhisey R."/>
            <person name="Vershon A.K."/>
            <person name="Nemeroff M.E."/>
        </authorList>
    </citation>
    <scope>NUCLEOTIDE SEQUENCE</scope>
</reference>
<organism evidence="1">
    <name type="scientific">Artemia franciscana</name>
    <name type="common">Brine shrimp</name>
    <name type="synonym">Artemia sanfranciscana</name>
    <dbReference type="NCBI Taxonomy" id="6661"/>
    <lineage>
        <taxon>Eukaryota</taxon>
        <taxon>Metazoa</taxon>
        <taxon>Ecdysozoa</taxon>
        <taxon>Arthropoda</taxon>
        <taxon>Crustacea</taxon>
        <taxon>Branchiopoda</taxon>
        <taxon>Anostraca</taxon>
        <taxon>Artemiidae</taxon>
        <taxon>Artemia</taxon>
    </lineage>
</organism>
<protein>
    <submittedName>
        <fullName evidence="1">Uncharacterized protein</fullName>
    </submittedName>
</protein>
<feature type="non-terminal residue" evidence="1">
    <location>
        <position position="1"/>
    </location>
</feature>